<name>A0A1Q9EAB1_SYMMI</name>
<organism evidence="2 3">
    <name type="scientific">Symbiodinium microadriaticum</name>
    <name type="common">Dinoflagellate</name>
    <name type="synonym">Zooxanthella microadriatica</name>
    <dbReference type="NCBI Taxonomy" id="2951"/>
    <lineage>
        <taxon>Eukaryota</taxon>
        <taxon>Sar</taxon>
        <taxon>Alveolata</taxon>
        <taxon>Dinophyceae</taxon>
        <taxon>Suessiales</taxon>
        <taxon>Symbiodiniaceae</taxon>
        <taxon>Symbiodinium</taxon>
    </lineage>
</organism>
<dbReference type="SUPFAM" id="SSF56672">
    <property type="entry name" value="DNA/RNA polymerases"/>
    <property type="match status" value="2"/>
</dbReference>
<sequence>MYLDIDSMYPDAMTQALPVSEGQAVTLPPDDAGRLEWLHTVLDNDDPLQTDSGRCYLLFVDYDFPEFLHDVLDWPPPARLTVREGDVGPYTRASSSTLGRPAASKLVPFLGMHEAEGIHSKRLSFLRTHLGARIWRLHRAYSFTCAPVLRDFMESAYEHRRQLKLAGKSVEQGFVKLCVNSIYGKTVQNQEKYCNSTHYFNPQAFSKAQTCRKVLDFSVEIMEPDALLGTVRRVREGNKNVKPQSSSGRAAESPANIHGHSDDESDVYDFLCSVEANCSPSFPRSLVSSLNFGFHVLGLAGADDACSQRVQALARGCFLQKRKKKPKPPLSVAMVKALENLVCSASAPPGDRIVAGFFLVCVYARARFSDALHMEDLKVDRVPGPRLQGYLETSVSRSKTSYTVERKTEYLPMVVPLRGLTGKDWVSEWMTLRTDQEMPSGPGVPLLVMGSKRGGWTRVPPTASFAAAWLRGLLANLEFNDELVTALGTHSCKATCLSWTGKFGIPADHQRVLGYHTAPGDSMRLLYSRDGIAPAVRNLEKVLGMIRSDAFRPDSSRSGYFPGQAVEPEIPEVPEDPLLHVPVSESEPSEDEEDNGCDHEAFETAAEEICDDWRGPSAEDGSVRAPMVRHKLSRLIHCLLDDSGNTLRLLVDGGLDTMSKFAFSSAYVPGQQDETQFVEALKSVMQRDPTIPELAVLRRLLHECYAITAAELKQTVERSEDAPPKRLAQPDRADRRERQQKRLKGINIQGFREPSDRLVDKCVAIYEDNRLAYVDLTTCTSKDAEVKASSSSKEDKHLTIDASGNVRMKGQQWKIEADISSDLLLQYALERRGLALEQANIVAYDLHDMWVSKLFEARYREPPVNYSRVTQQQMIHADKQLLVKLAELTRGGIQLQGSSMPVDDVMVEAMNSTEVQHLLQPMPGSSQSSSSTYNPKGPGKGGFGLRRGGGGKNKGGRGNTGNVHMPKLLAHGVPNTTKGNPICFDHNLGKCTRPVKFNRCDRGLHICCMKGCFKTDHIYTSCPKKPSDELILETNSFVSSEQILELLDKLPKEEPNRGADGGGASFTTVAYSRVKSGLRANCARFPCLTRLLGRFVQQVDAGHVFTTIVIMDSVMTVPHRDVMNAPYPNMVVPLSKFEGGSIWVESGDGDVRRQFNGQMHTGVELPVATCAVKFDARRSKHLTCSWTGRRVVLIAFTTAGINSLVDADLRALRDMEFQVGYDVFPVDHAQNRFHPLAKVTIPINHMVSYLNREALVLACGEAPAGSKLLSSVHVSSESGARGDARSGDAGPFRITLGVYASEQEFTDAALGLDHPFDALDALDDDCKRMLFECAVKGPSWMCQHRAATLSKWLAWANELQADEEKLHDSMEPGVRHVLEGKRILLLERIARDLGWVDVNLFEEIKEGFRLVGDMPHTGVFAARELRPGGLSVEQFVSSSKYMRPALLGKVKSTKISEEHKELWQQTVDECSTGILEGPLSVDDAHERHGHAWVPVRRFGISQSSAGVRKLRAIDDFSENRLNVSFSYQDKIDLRALDVIISMTRAWVRIMSTEGSFSLKLSDGTLLEGRVHAAWRVRGEESAWHPVLTTLDLKAAYKQYAIHPTHRAFNLVALMTPEGNECKLFEGRALPFGATSSVIHFNRISRLLWRIGIALMLPWGNFYDDFPVMSPKIVADNTMCTMKTLMQLLGVKCSLDKLREFSVKASVLGIEIDVGGAADGWVHLRNKEGRADETVAAVKEALLAGSLSRRGFARVAGRVQFADAQVMGRSGKLALADLRAWSSSRSSGDLVIDARAAKLYNILVDRLVAGAPRAFPCLPSSHKYVIFTDGSSEGDAHWIGGVFFSTAFSKPKFFASKMRHQEESIKDLSIKVLGNCCLVSLLAEANLHLPAEFDLIGDMDPAAFELTFGDSISEPAMKKLVELRGKLGALSNECSEQVILDVVCLAVKKYSILMSSLMEIRKAKGVPKSVRENSKHADYLRIHEENATSYDSFMQMRSSQHQVYIVSQRKKSFDVMLDKSFQLTQKYCRPSGHWRNAYLGVWQRLRGNDELFYMILEFVRGVPPKMKEEWGRLLKDLSRRRGRKLDV</sequence>
<dbReference type="EMBL" id="LSRX01000213">
    <property type="protein sequence ID" value="OLQ04347.1"/>
    <property type="molecule type" value="Genomic_DNA"/>
</dbReference>
<evidence type="ECO:0000313" key="2">
    <source>
        <dbReference type="EMBL" id="OLQ04347.1"/>
    </source>
</evidence>
<accession>A0A1Q9EAB1</accession>
<comment type="caution">
    <text evidence="2">The sequence shown here is derived from an EMBL/GenBank/DDBJ whole genome shotgun (WGS) entry which is preliminary data.</text>
</comment>
<feature type="region of interest" description="Disordered" evidence="1">
    <location>
        <begin position="920"/>
        <end position="964"/>
    </location>
</feature>
<dbReference type="InterPro" id="IPR043502">
    <property type="entry name" value="DNA/RNA_pol_sf"/>
</dbReference>
<feature type="region of interest" description="Disordered" evidence="1">
    <location>
        <begin position="715"/>
        <end position="739"/>
    </location>
</feature>
<proteinExistence type="predicted"/>
<feature type="region of interest" description="Disordered" evidence="1">
    <location>
        <begin position="237"/>
        <end position="261"/>
    </location>
</feature>
<gene>
    <name evidence="2" type="ORF">AK812_SmicGene12558</name>
</gene>
<protein>
    <submittedName>
        <fullName evidence="2">Uncharacterized protein</fullName>
    </submittedName>
</protein>
<evidence type="ECO:0000256" key="1">
    <source>
        <dbReference type="SAM" id="MobiDB-lite"/>
    </source>
</evidence>
<evidence type="ECO:0000313" key="3">
    <source>
        <dbReference type="Proteomes" id="UP000186817"/>
    </source>
</evidence>
<feature type="compositionally biased region" description="Basic and acidic residues" evidence="1">
    <location>
        <begin position="715"/>
        <end position="737"/>
    </location>
</feature>
<reference evidence="2 3" key="1">
    <citation type="submission" date="2016-02" db="EMBL/GenBank/DDBJ databases">
        <title>Genome analysis of coral dinoflagellate symbionts highlights evolutionary adaptations to a symbiotic lifestyle.</title>
        <authorList>
            <person name="Aranda M."/>
            <person name="Li Y."/>
            <person name="Liew Y.J."/>
            <person name="Baumgarten S."/>
            <person name="Simakov O."/>
            <person name="Wilson M."/>
            <person name="Piel J."/>
            <person name="Ashoor H."/>
            <person name="Bougouffa S."/>
            <person name="Bajic V.B."/>
            <person name="Ryu T."/>
            <person name="Ravasi T."/>
            <person name="Bayer T."/>
            <person name="Micklem G."/>
            <person name="Kim H."/>
            <person name="Bhak J."/>
            <person name="Lajeunesse T.C."/>
            <person name="Voolstra C.R."/>
        </authorList>
    </citation>
    <scope>NUCLEOTIDE SEQUENCE [LARGE SCALE GENOMIC DNA]</scope>
    <source>
        <strain evidence="2 3">CCMP2467</strain>
    </source>
</reference>
<dbReference type="Proteomes" id="UP000186817">
    <property type="component" value="Unassembled WGS sequence"/>
</dbReference>
<dbReference type="OrthoDB" id="439467at2759"/>
<feature type="compositionally biased region" description="Gly residues" evidence="1">
    <location>
        <begin position="938"/>
        <end position="959"/>
    </location>
</feature>
<keyword evidence="3" id="KW-1185">Reference proteome</keyword>